<evidence type="ECO:0000259" key="3">
    <source>
        <dbReference type="SMART" id="SM00822"/>
    </source>
</evidence>
<comment type="similarity">
    <text evidence="1">Belongs to the short-chain dehydrogenases/reductases (SDR) family.</text>
</comment>
<organism evidence="4 5">
    <name type="scientific">Pararhodobacter zhoushanensis</name>
    <dbReference type="NCBI Taxonomy" id="2479545"/>
    <lineage>
        <taxon>Bacteria</taxon>
        <taxon>Pseudomonadati</taxon>
        <taxon>Pseudomonadota</taxon>
        <taxon>Alphaproteobacteria</taxon>
        <taxon>Rhodobacterales</taxon>
        <taxon>Paracoccaceae</taxon>
        <taxon>Pararhodobacter</taxon>
    </lineage>
</organism>
<dbReference type="InterPro" id="IPR057326">
    <property type="entry name" value="KR_dom"/>
</dbReference>
<dbReference type="PANTHER" id="PTHR43639">
    <property type="entry name" value="OXIDOREDUCTASE, SHORT-CHAIN DEHYDROGENASE/REDUCTASE FAMILY (AFU_ORTHOLOGUE AFUA_5G02870)"/>
    <property type="match status" value="1"/>
</dbReference>
<reference evidence="4 5" key="1">
    <citation type="submission" date="2022-10" db="EMBL/GenBank/DDBJ databases">
        <title>Pararhodobacter sp. nov., isolated from marine algae.</title>
        <authorList>
            <person name="Choi B.J."/>
            <person name="Kim J.M."/>
            <person name="Lee J.K."/>
            <person name="Choi D.G."/>
            <person name="Jeon C.O."/>
        </authorList>
    </citation>
    <scope>NUCLEOTIDE SEQUENCE [LARGE SCALE GENOMIC DNA]</scope>
    <source>
        <strain evidence="4 5">ZQ420</strain>
    </source>
</reference>
<feature type="domain" description="Ketoreductase" evidence="3">
    <location>
        <begin position="7"/>
        <end position="186"/>
    </location>
</feature>
<name>A0ABT3H186_9RHOB</name>
<keyword evidence="5" id="KW-1185">Reference proteome</keyword>
<evidence type="ECO:0000256" key="2">
    <source>
        <dbReference type="ARBA" id="ARBA00023002"/>
    </source>
</evidence>
<dbReference type="Pfam" id="PF13561">
    <property type="entry name" value="adh_short_C2"/>
    <property type="match status" value="1"/>
</dbReference>
<evidence type="ECO:0000313" key="5">
    <source>
        <dbReference type="Proteomes" id="UP001208938"/>
    </source>
</evidence>
<dbReference type="NCBIfam" id="NF005559">
    <property type="entry name" value="PRK07231.1"/>
    <property type="match status" value="1"/>
</dbReference>
<dbReference type="InterPro" id="IPR002347">
    <property type="entry name" value="SDR_fam"/>
</dbReference>
<proteinExistence type="inferred from homology"/>
<dbReference type="PANTHER" id="PTHR43639:SF1">
    <property type="entry name" value="SHORT-CHAIN DEHYDROGENASE_REDUCTASE FAMILY PROTEIN"/>
    <property type="match status" value="1"/>
</dbReference>
<dbReference type="RefSeq" id="WP_264506474.1">
    <property type="nucleotide sequence ID" value="NZ_JAPDFL010000001.1"/>
</dbReference>
<sequence length="252" mass="25604">MTELSNKIALVTGASRGLGRAIATTLAEAGASVVLVDLKDAWAQTAAEGITATGGTAMGIGADVSDRAAMQRAVARCVETFGGLDILVNNAMWNRYEPIEQIEPDVLSRMVGVGMAGIVWGLQAAVPAMRARGGGSVVNIGSMAGRIASANTLLYSGVKAAVDGMTRAASVELGPQGIRVNAVAPSTIATDAVRAMLDAETLAARAASTPLGRIGTEADIAQAVLWLASERSGFVTGQSLAVDGGIGHAFRR</sequence>
<dbReference type="PRINTS" id="PR00081">
    <property type="entry name" value="GDHRDH"/>
</dbReference>
<comment type="caution">
    <text evidence="4">The sequence shown here is derived from an EMBL/GenBank/DDBJ whole genome shotgun (WGS) entry which is preliminary data.</text>
</comment>
<keyword evidence="2" id="KW-0560">Oxidoreductase</keyword>
<accession>A0ABT3H186</accession>
<dbReference type="CDD" id="cd05233">
    <property type="entry name" value="SDR_c"/>
    <property type="match status" value="1"/>
</dbReference>
<dbReference type="EMBL" id="JAPDFL010000001">
    <property type="protein sequence ID" value="MCW1933581.1"/>
    <property type="molecule type" value="Genomic_DNA"/>
</dbReference>
<gene>
    <name evidence="4" type="ORF">OKW52_15285</name>
</gene>
<evidence type="ECO:0000256" key="1">
    <source>
        <dbReference type="ARBA" id="ARBA00006484"/>
    </source>
</evidence>
<dbReference type="InterPro" id="IPR036291">
    <property type="entry name" value="NAD(P)-bd_dom_sf"/>
</dbReference>
<dbReference type="SUPFAM" id="SSF51735">
    <property type="entry name" value="NAD(P)-binding Rossmann-fold domains"/>
    <property type="match status" value="1"/>
</dbReference>
<dbReference type="PRINTS" id="PR00080">
    <property type="entry name" value="SDRFAMILY"/>
</dbReference>
<evidence type="ECO:0000313" key="4">
    <source>
        <dbReference type="EMBL" id="MCW1933581.1"/>
    </source>
</evidence>
<dbReference type="Proteomes" id="UP001208938">
    <property type="component" value="Unassembled WGS sequence"/>
</dbReference>
<dbReference type="Gene3D" id="3.40.50.720">
    <property type="entry name" value="NAD(P)-binding Rossmann-like Domain"/>
    <property type="match status" value="1"/>
</dbReference>
<protein>
    <submittedName>
        <fullName evidence="4">SDR family oxidoreductase</fullName>
    </submittedName>
</protein>
<dbReference type="SMART" id="SM00822">
    <property type="entry name" value="PKS_KR"/>
    <property type="match status" value="1"/>
</dbReference>